<sequence length="216" mass="25329">MSRYNLEFAKCSPGYHCYEGDIEGLLFHLKRGCDPHALYPYQKSSTLLPLIAVQELPVSKICVILNLLEEYGFNLHEKDPHENRSVFLESSSRLMRRGKQFAADFPTLIDWFLENKEFDVNEKDGDGWTSLHFVTEMKHKEFIKPILAKYFQWGANASLEDDRCNNPLGYLVQKHDLEFIQSLIEAFPELQDPEVIKRAIPRTRYISTKRYYLSSW</sequence>
<feature type="non-terminal residue" evidence="1">
    <location>
        <position position="216"/>
    </location>
</feature>
<organism evidence="1 2">
    <name type="scientific">Acaulospora colombiana</name>
    <dbReference type="NCBI Taxonomy" id="27376"/>
    <lineage>
        <taxon>Eukaryota</taxon>
        <taxon>Fungi</taxon>
        <taxon>Fungi incertae sedis</taxon>
        <taxon>Mucoromycota</taxon>
        <taxon>Glomeromycotina</taxon>
        <taxon>Glomeromycetes</taxon>
        <taxon>Diversisporales</taxon>
        <taxon>Acaulosporaceae</taxon>
        <taxon>Acaulospora</taxon>
    </lineage>
</organism>
<accession>A0ACA9KLS2</accession>
<name>A0ACA9KLS2_9GLOM</name>
<gene>
    <name evidence="1" type="ORF">ACOLOM_LOCUS1872</name>
</gene>
<dbReference type="Proteomes" id="UP000789525">
    <property type="component" value="Unassembled WGS sequence"/>
</dbReference>
<comment type="caution">
    <text evidence="1">The sequence shown here is derived from an EMBL/GenBank/DDBJ whole genome shotgun (WGS) entry which is preliminary data.</text>
</comment>
<dbReference type="EMBL" id="CAJVPT010002243">
    <property type="protein sequence ID" value="CAG8477837.1"/>
    <property type="molecule type" value="Genomic_DNA"/>
</dbReference>
<proteinExistence type="predicted"/>
<evidence type="ECO:0000313" key="2">
    <source>
        <dbReference type="Proteomes" id="UP000789525"/>
    </source>
</evidence>
<protein>
    <submittedName>
        <fullName evidence="1">1029_t:CDS:1</fullName>
    </submittedName>
</protein>
<keyword evidence="2" id="KW-1185">Reference proteome</keyword>
<evidence type="ECO:0000313" key="1">
    <source>
        <dbReference type="EMBL" id="CAG8477837.1"/>
    </source>
</evidence>
<reference evidence="1" key="1">
    <citation type="submission" date="2021-06" db="EMBL/GenBank/DDBJ databases">
        <authorList>
            <person name="Kallberg Y."/>
            <person name="Tangrot J."/>
            <person name="Rosling A."/>
        </authorList>
    </citation>
    <scope>NUCLEOTIDE SEQUENCE</scope>
    <source>
        <strain evidence="1">CL356</strain>
    </source>
</reference>